<gene>
    <name evidence="2" type="ORF">E3N88_20757</name>
</gene>
<reference evidence="2 3" key="1">
    <citation type="submission" date="2019-05" db="EMBL/GenBank/DDBJ databases">
        <title>Mikania micrantha, genome provides insights into the molecular mechanism of rapid growth.</title>
        <authorList>
            <person name="Liu B."/>
        </authorList>
    </citation>
    <scope>NUCLEOTIDE SEQUENCE [LARGE SCALE GENOMIC DNA]</scope>
    <source>
        <strain evidence="2">NLD-2019</strain>
        <tissue evidence="2">Leaf</tissue>
    </source>
</reference>
<dbReference type="PANTHER" id="PTHR38042">
    <property type="entry name" value="UROPORPHYRINOGEN-III SYNTHASE, CHLOROPLASTIC"/>
    <property type="match status" value="1"/>
</dbReference>
<protein>
    <recommendedName>
        <fullName evidence="1">Uroporphyrinogen-III synthase</fullName>
        <ecNumber evidence="1">4.2.1.75</ecNumber>
    </recommendedName>
</protein>
<dbReference type="Proteomes" id="UP000326396">
    <property type="component" value="Linkage Group LG19"/>
</dbReference>
<evidence type="ECO:0000313" key="2">
    <source>
        <dbReference type="EMBL" id="KAD4888684.1"/>
    </source>
</evidence>
<dbReference type="GO" id="GO:0006780">
    <property type="term" value="P:uroporphyrinogen III biosynthetic process"/>
    <property type="evidence" value="ECO:0007669"/>
    <property type="project" value="UniProtKB-UniRule"/>
</dbReference>
<keyword evidence="1" id="KW-0627">Porphyrin biosynthesis</keyword>
<sequence>MPDRRLKCQDVTQNSMFTPVLILLWSHSCANLSIADIVMYCSAVDPDLDWFAVVPHYLKHIESLELPLIQNTQLPELDKLVSLLSGKLTLLNLSLLPESLAFVKLASRNSWQVPNLHVTLRPPIPNTTTMKLSLSTTTTTTTTTLSLPLPSQFLHHHRRLFNLRASSSPVNSSLNHRVVTRERGKNDKLITALPGCYAEFHVHSGAYIAVAKHGIDSLELPLIQNTQLPEPDKLVSLLSGKLTLLNLSLLPESLAFVKLASRNIWQVSNLHVTLRPPIPNTTTMKLSLSTTTTTTTTLSLPLPSQFLHHHRRLFNLRASSSPVNSSLNHRVVTRERGKNDKLITALAKHGIESLELPLIQNTQLPELDKLVSLLSGPKSTRYPPAPNTQHHHNEALSLHHHHHHHSLSLPLPSQFLHHHRRLFNLRASSSPVNSSLNHRVVTRERGKNDKLITALPGCHAEFHVHSGAYIAVAKHGIESLELPLIQNTQLRELDKLVSLLSGKLTLLNLSLLPESLEFVKLASRNSWQVSNLHVTLRPPIPNSTTMKLSLSTTTTTTLSLPLPSQFLHHHRRLFNLRASSSPVNSSLNHRVVTRERGKNDKLITALPGCHAEFHVHSGAYIAVAKHGIESLELPLIQNTQLRELDKLVSLLSGKLTLLNLSLLPESLEFVKLASRNSWQVSNLHVTLRPPIPNSTTMKLSLSTTTTTTLSLPLPSQFLHHHRRLFNLRASSSPVNSSLNHRVVTRERGKNDKHITALAKHGIESLELPLIQHTQLPELDKLVSLLSGKLTLLNLSLLPESLAFVKLTSRNSWQVSNLHVTLRPPIPNTTTMKLSLSTTTTTTTLSSSTVAISSPSPPVIQPPSFFFSGCHAEFHVHSGAYIAVAKHGIENLELPLIQNTQLPELDKLVSLLSGKLTLLNLSLLPESQDVTQNSMFTPVLILLWSHSCANLSITDIVMYWYAKHGIESLELPLIQNTQLPELDKLVSLLSVATAGRSQIYTLPSAPNTQHHHNEALSLHHTTTTLSLPLLSPFLHHHRRLFNLRASSSPVNSSLNHRVVTRERGKNDKLITALAKHGIENLELPLIQNTQLPELDKLVSLLSGKLTLLNLSLLPESQDVTQNSMFTPVLILLWSHSCANLSITDIVMYWYAKHGIESLELPLIQNTQLPELDKLVSLLSVATAGRSQIYTLPSAPNTQHHHNEALSLHHTTTTLSLPLLSPFLHHHRRLFNLRASSSPVNSSLNHRVVTRERGKNDKLITALAKHGIESLELPLIQNTQLPELDKLVSLLSGKLTLLNLSLLPESQDVTQNSMFTPVLILLWSHSCANLSIADIVMYWSTQWLVRAQLVNMSYTICGFATEANMLPPAISIQDMANIVWSILHCSDLQSGWPYGAQQWGLSCPNSTIQNYHAEHNALLTVRAPRVAGNDFLGGSSDDDEDNKLSKLPSCSNGFLGASKLHQWSFLAYRLTWAKDLRRYARMAIVSG</sequence>
<comment type="similarity">
    <text evidence="1">Belongs to the uroporphyrinogen-III synthase family.</text>
</comment>
<dbReference type="EMBL" id="SZYD01000011">
    <property type="protein sequence ID" value="KAD4888684.1"/>
    <property type="molecule type" value="Genomic_DNA"/>
</dbReference>
<evidence type="ECO:0000313" key="3">
    <source>
        <dbReference type="Proteomes" id="UP000326396"/>
    </source>
</evidence>
<comment type="catalytic activity">
    <reaction evidence="1">
        <text>hydroxymethylbilane = uroporphyrinogen III + H2O</text>
        <dbReference type="Rhea" id="RHEA:18965"/>
        <dbReference type="ChEBI" id="CHEBI:15377"/>
        <dbReference type="ChEBI" id="CHEBI:57308"/>
        <dbReference type="ChEBI" id="CHEBI:57845"/>
        <dbReference type="EC" id="4.2.1.75"/>
    </reaction>
</comment>
<comment type="pathway">
    <text evidence="1">Porphyrin-containing compound metabolism; protoporphyrin-IX biosynthesis; coproporphyrinogen-III from 5-aminolevulinate: step 3/4.</text>
</comment>
<dbReference type="UniPathway" id="UPA00251">
    <property type="reaction ID" value="UER00320"/>
</dbReference>
<dbReference type="GO" id="GO:0004852">
    <property type="term" value="F:uroporphyrinogen-III synthase activity"/>
    <property type="evidence" value="ECO:0007669"/>
    <property type="project" value="UniProtKB-UniRule"/>
</dbReference>
<evidence type="ECO:0000256" key="1">
    <source>
        <dbReference type="RuleBase" id="RU366031"/>
    </source>
</evidence>
<proteinExistence type="inferred from homology"/>
<name>A0A5N6NIC4_9ASTR</name>
<dbReference type="PANTHER" id="PTHR38042:SF5">
    <property type="entry name" value="UROPORPHYRINOGEN-III SYNTHASE"/>
    <property type="match status" value="1"/>
</dbReference>
<comment type="function">
    <text evidence="1">Catalyzes cyclization of the linear tetrapyrrole, hydroxymethylbilane, to the macrocyclic uroporphyrinogen III.</text>
</comment>
<keyword evidence="1" id="KW-0456">Lyase</keyword>
<dbReference type="InterPro" id="IPR039793">
    <property type="entry name" value="UROS/Hem4"/>
</dbReference>
<comment type="caution">
    <text evidence="2">The sequence shown here is derived from an EMBL/GenBank/DDBJ whole genome shotgun (WGS) entry which is preliminary data.</text>
</comment>
<keyword evidence="3" id="KW-1185">Reference proteome</keyword>
<accession>A0A5N6NIC4</accession>
<dbReference type="GO" id="GO:0006782">
    <property type="term" value="P:protoporphyrinogen IX biosynthetic process"/>
    <property type="evidence" value="ECO:0007669"/>
    <property type="project" value="UniProtKB-UniRule"/>
</dbReference>
<dbReference type="EC" id="4.2.1.75" evidence="1"/>
<organism evidence="2 3">
    <name type="scientific">Mikania micrantha</name>
    <name type="common">bitter vine</name>
    <dbReference type="NCBI Taxonomy" id="192012"/>
    <lineage>
        <taxon>Eukaryota</taxon>
        <taxon>Viridiplantae</taxon>
        <taxon>Streptophyta</taxon>
        <taxon>Embryophyta</taxon>
        <taxon>Tracheophyta</taxon>
        <taxon>Spermatophyta</taxon>
        <taxon>Magnoliopsida</taxon>
        <taxon>eudicotyledons</taxon>
        <taxon>Gunneridae</taxon>
        <taxon>Pentapetalae</taxon>
        <taxon>asterids</taxon>
        <taxon>campanulids</taxon>
        <taxon>Asterales</taxon>
        <taxon>Asteraceae</taxon>
        <taxon>Asteroideae</taxon>
        <taxon>Heliantheae alliance</taxon>
        <taxon>Eupatorieae</taxon>
        <taxon>Mikania</taxon>
    </lineage>
</organism>
<dbReference type="GO" id="GO:0009507">
    <property type="term" value="C:chloroplast"/>
    <property type="evidence" value="ECO:0007669"/>
    <property type="project" value="TreeGrafter"/>
</dbReference>